<reference evidence="1" key="1">
    <citation type="submission" date="2015-02" db="EMBL/GenBank/DDBJ databases">
        <title>A novel member of the family Ruminococcaceae isolated from human feces.</title>
        <authorList>
            <person name="Shkoporov A.N."/>
            <person name="Chaplin A.V."/>
            <person name="Motuzova O.V."/>
            <person name="Kafarskaia L.I."/>
            <person name="Khokhlova E.V."/>
            <person name="Efimov B.A."/>
        </authorList>
    </citation>
    <scope>NUCLEOTIDE SEQUENCE [LARGE SCALE GENOMIC DNA]</scope>
    <source>
        <strain evidence="1">585-1</strain>
    </source>
</reference>
<name>A0A0D8J1W9_9FIRM</name>
<keyword evidence="2" id="KW-1185">Reference proteome</keyword>
<dbReference type="EMBL" id="JXXK01000013">
    <property type="protein sequence ID" value="KJF39763.1"/>
    <property type="molecule type" value="Genomic_DNA"/>
</dbReference>
<sequence length="256" mass="27920">MIRLVASDIDGTLLQGGARALSDELFGLIRVLKKRGILFCAASGRQYRSMRALFAQAEDDIAYLCENGAIVYRGGSVVSKLAMERADALALIGQIQAQEQCEVLISGADTSYLLPKHPDYVDHIRYFVGNHITRVKRAQDIPEDILKVSAYCRDGAASHAQTLGAPWKAAYSVAVAGEKWLDFTRADKGTGLAALCGELGVRPQEVIAFGDNFNDVPMLDLVGSPYIMQGAVPALLERYPMQCARVEDVLRKLAEE</sequence>
<dbReference type="Gene3D" id="3.30.1240.10">
    <property type="match status" value="1"/>
</dbReference>
<evidence type="ECO:0000313" key="2">
    <source>
        <dbReference type="Proteomes" id="UP000032483"/>
    </source>
</evidence>
<dbReference type="Pfam" id="PF08282">
    <property type="entry name" value="Hydrolase_3"/>
    <property type="match status" value="1"/>
</dbReference>
<dbReference type="NCBIfam" id="TIGR01484">
    <property type="entry name" value="HAD-SF-IIB"/>
    <property type="match status" value="1"/>
</dbReference>
<dbReference type="GO" id="GO:0000287">
    <property type="term" value="F:magnesium ion binding"/>
    <property type="evidence" value="ECO:0007669"/>
    <property type="project" value="TreeGrafter"/>
</dbReference>
<protein>
    <recommendedName>
        <fullName evidence="3">HAD family phosphatase</fullName>
    </recommendedName>
</protein>
<dbReference type="InterPro" id="IPR023214">
    <property type="entry name" value="HAD_sf"/>
</dbReference>
<dbReference type="GeneID" id="42856960"/>
<gene>
    <name evidence="1" type="ORF">TQ39_10235</name>
</gene>
<dbReference type="PANTHER" id="PTHR10000">
    <property type="entry name" value="PHOSPHOSERINE PHOSPHATASE"/>
    <property type="match status" value="1"/>
</dbReference>
<accession>A0A0D8J1W9</accession>
<dbReference type="InterPro" id="IPR006379">
    <property type="entry name" value="HAD-SF_hydro_IIB"/>
</dbReference>
<dbReference type="PROSITE" id="PS01229">
    <property type="entry name" value="COF_2"/>
    <property type="match status" value="1"/>
</dbReference>
<dbReference type="AlphaFoldDB" id="A0A0D8J1W9"/>
<evidence type="ECO:0008006" key="3">
    <source>
        <dbReference type="Google" id="ProtNLM"/>
    </source>
</evidence>
<dbReference type="Proteomes" id="UP000032483">
    <property type="component" value="Unassembled WGS sequence"/>
</dbReference>
<dbReference type="RefSeq" id="WP_050005453.1">
    <property type="nucleotide sequence ID" value="NZ_CAUBPW010000028.1"/>
</dbReference>
<dbReference type="GO" id="GO:0016791">
    <property type="term" value="F:phosphatase activity"/>
    <property type="evidence" value="ECO:0007669"/>
    <property type="project" value="TreeGrafter"/>
</dbReference>
<dbReference type="SUPFAM" id="SSF56784">
    <property type="entry name" value="HAD-like"/>
    <property type="match status" value="1"/>
</dbReference>
<dbReference type="InterPro" id="IPR036412">
    <property type="entry name" value="HAD-like_sf"/>
</dbReference>
<dbReference type="Gene3D" id="3.40.50.1000">
    <property type="entry name" value="HAD superfamily/HAD-like"/>
    <property type="match status" value="1"/>
</dbReference>
<dbReference type="GO" id="GO:0005829">
    <property type="term" value="C:cytosol"/>
    <property type="evidence" value="ECO:0007669"/>
    <property type="project" value="TreeGrafter"/>
</dbReference>
<organism evidence="1 2">
    <name type="scientific">Ruthenibacterium lactatiformans</name>
    <dbReference type="NCBI Taxonomy" id="1550024"/>
    <lineage>
        <taxon>Bacteria</taxon>
        <taxon>Bacillati</taxon>
        <taxon>Bacillota</taxon>
        <taxon>Clostridia</taxon>
        <taxon>Eubacteriales</taxon>
        <taxon>Oscillospiraceae</taxon>
        <taxon>Ruthenibacterium</taxon>
    </lineage>
</organism>
<evidence type="ECO:0000313" key="1">
    <source>
        <dbReference type="EMBL" id="KJF39763.1"/>
    </source>
</evidence>
<proteinExistence type="predicted"/>
<comment type="caution">
    <text evidence="1">The sequence shown here is derived from an EMBL/GenBank/DDBJ whole genome shotgun (WGS) entry which is preliminary data.</text>
</comment>
<dbReference type="PANTHER" id="PTHR10000:SF53">
    <property type="entry name" value="5-AMINO-6-(5-PHOSPHO-D-RIBITYLAMINO)URACIL PHOSPHATASE YBJI-RELATED"/>
    <property type="match status" value="1"/>
</dbReference>